<dbReference type="EMBL" id="JBDFQZ010000002">
    <property type="protein sequence ID" value="KAK9750146.1"/>
    <property type="molecule type" value="Genomic_DNA"/>
</dbReference>
<dbReference type="AlphaFoldDB" id="A0AAW1MVI4"/>
<feature type="region of interest" description="Disordered" evidence="1">
    <location>
        <begin position="183"/>
        <end position="231"/>
    </location>
</feature>
<accession>A0AAW1MVI4</accession>
<name>A0AAW1MVI4_SAPOF</name>
<proteinExistence type="predicted"/>
<protein>
    <submittedName>
        <fullName evidence="2">Uncharacterized protein</fullName>
    </submittedName>
</protein>
<organism evidence="2 3">
    <name type="scientific">Saponaria officinalis</name>
    <name type="common">Common soapwort</name>
    <name type="synonym">Lychnis saponaria</name>
    <dbReference type="NCBI Taxonomy" id="3572"/>
    <lineage>
        <taxon>Eukaryota</taxon>
        <taxon>Viridiplantae</taxon>
        <taxon>Streptophyta</taxon>
        <taxon>Embryophyta</taxon>
        <taxon>Tracheophyta</taxon>
        <taxon>Spermatophyta</taxon>
        <taxon>Magnoliopsida</taxon>
        <taxon>eudicotyledons</taxon>
        <taxon>Gunneridae</taxon>
        <taxon>Pentapetalae</taxon>
        <taxon>Caryophyllales</taxon>
        <taxon>Caryophyllaceae</taxon>
        <taxon>Caryophylleae</taxon>
        <taxon>Saponaria</taxon>
    </lineage>
</organism>
<gene>
    <name evidence="2" type="ORF">RND81_02G176600</name>
</gene>
<feature type="compositionally biased region" description="Polar residues" evidence="1">
    <location>
        <begin position="183"/>
        <end position="193"/>
    </location>
</feature>
<sequence length="287" mass="32208">MTGRDLPPRFKRAHARHIHHPVLRLWQRMIAGSIFGRNEHGCVMKGEIEIIGSFLNVECQEGFGLCIATMIAKHWATITSKKDTAKRRINKICGGGIITVLAKGLAGFTEGGRVYVGSDTDCLLDYTYLSQTLHWLQKRDSKYYWSYEGEGRYSYPLPSRLLPELIPEPDELPSYLLGPVTSQYETGQGSGVQHSPPDSPPAYEEPPHHSPPHIPGAAAYAPPPPPPTNYDRMLQMMNQMYIDQQRALYPTLRTLHQQGQLTDADPLPSWFQWPSGAYQGGQYPPPV</sequence>
<reference evidence="2" key="1">
    <citation type="submission" date="2024-03" db="EMBL/GenBank/DDBJ databases">
        <title>WGS assembly of Saponaria officinalis var. Norfolk2.</title>
        <authorList>
            <person name="Jenkins J."/>
            <person name="Shu S."/>
            <person name="Grimwood J."/>
            <person name="Barry K."/>
            <person name="Goodstein D."/>
            <person name="Schmutz J."/>
            <person name="Leebens-Mack J."/>
            <person name="Osbourn A."/>
        </authorList>
    </citation>
    <scope>NUCLEOTIDE SEQUENCE [LARGE SCALE GENOMIC DNA]</scope>
    <source>
        <strain evidence="2">JIC</strain>
    </source>
</reference>
<dbReference type="Proteomes" id="UP001443914">
    <property type="component" value="Unassembled WGS sequence"/>
</dbReference>
<evidence type="ECO:0000313" key="2">
    <source>
        <dbReference type="EMBL" id="KAK9750146.1"/>
    </source>
</evidence>
<evidence type="ECO:0000256" key="1">
    <source>
        <dbReference type="SAM" id="MobiDB-lite"/>
    </source>
</evidence>
<keyword evidence="3" id="KW-1185">Reference proteome</keyword>
<evidence type="ECO:0000313" key="3">
    <source>
        <dbReference type="Proteomes" id="UP001443914"/>
    </source>
</evidence>
<comment type="caution">
    <text evidence="2">The sequence shown here is derived from an EMBL/GenBank/DDBJ whole genome shotgun (WGS) entry which is preliminary data.</text>
</comment>